<proteinExistence type="predicted"/>
<protein>
    <submittedName>
        <fullName evidence="1">Uncharacterized protein</fullName>
    </submittedName>
</protein>
<name>A0A8S5N1Y6_9CAUD</name>
<dbReference type="EMBL" id="BK015036">
    <property type="protein sequence ID" value="DAD88147.1"/>
    <property type="molecule type" value="Genomic_DNA"/>
</dbReference>
<evidence type="ECO:0000313" key="1">
    <source>
        <dbReference type="EMBL" id="DAD88147.1"/>
    </source>
</evidence>
<accession>A0A8S5N1Y6</accession>
<reference evidence="1" key="1">
    <citation type="journal article" date="2021" name="Proc. Natl. Acad. Sci. U.S.A.">
        <title>A Catalog of Tens of Thousands of Viruses from Human Metagenomes Reveals Hidden Associations with Chronic Diseases.</title>
        <authorList>
            <person name="Tisza M.J."/>
            <person name="Buck C.B."/>
        </authorList>
    </citation>
    <scope>NUCLEOTIDE SEQUENCE</scope>
    <source>
        <strain evidence="1">CtiuX7</strain>
    </source>
</reference>
<organism evidence="1">
    <name type="scientific">Siphoviridae sp. ctiuX7</name>
    <dbReference type="NCBI Taxonomy" id="2826436"/>
    <lineage>
        <taxon>Viruses</taxon>
        <taxon>Duplodnaviria</taxon>
        <taxon>Heunggongvirae</taxon>
        <taxon>Uroviricota</taxon>
        <taxon>Caudoviricetes</taxon>
    </lineage>
</organism>
<sequence>MVARWRERDEREAFRVYLSESVRLMAQGKWLKEPFLSIVNGGAGDGSEAEDMRGGDEIAADIIERMGLKVV</sequence>